<evidence type="ECO:0000313" key="1">
    <source>
        <dbReference type="EMBL" id="KXW57236.1"/>
    </source>
</evidence>
<proteinExistence type="predicted"/>
<dbReference type="PATRIC" id="fig|1789004.3.peg.2355"/>
<dbReference type="EMBL" id="LRRD01000086">
    <property type="protein sequence ID" value="KXW57236.1"/>
    <property type="molecule type" value="Genomic_DNA"/>
</dbReference>
<dbReference type="Proteomes" id="UP000075653">
    <property type="component" value="Unassembled WGS sequence"/>
</dbReference>
<name>A0A149VVM9_9PROT</name>
<dbReference type="RefSeq" id="WP_031598330.1">
    <property type="nucleotide sequence ID" value="NZ_JPOQ01000098.1"/>
</dbReference>
<evidence type="ECO:0000313" key="2">
    <source>
        <dbReference type="Proteomes" id="UP000075653"/>
    </source>
</evidence>
<reference evidence="1 2" key="1">
    <citation type="submission" date="2016-01" db="EMBL/GenBank/DDBJ databases">
        <title>Genome sequence of the acidophilic iron oxidising Ferrovum strain Z-31.</title>
        <authorList>
            <person name="Poehlein A."/>
            <person name="Ullrich S.R."/>
            <person name="Schloemann M."/>
            <person name="Muehling M."/>
            <person name="Daniel R."/>
        </authorList>
    </citation>
    <scope>NUCLEOTIDE SEQUENCE [LARGE SCALE GENOMIC DNA]</scope>
    <source>
        <strain evidence="1 2">Z-31</strain>
    </source>
</reference>
<dbReference type="AlphaFoldDB" id="A0A149VVM9"/>
<comment type="caution">
    <text evidence="1">The sequence shown here is derived from an EMBL/GenBank/DDBJ whole genome shotgun (WGS) entry which is preliminary data.</text>
</comment>
<organism evidence="1 2">
    <name type="scientific">Ferrovum myxofaciens</name>
    <dbReference type="NCBI Taxonomy" id="416213"/>
    <lineage>
        <taxon>Bacteria</taxon>
        <taxon>Pseudomonadati</taxon>
        <taxon>Pseudomonadota</taxon>
        <taxon>Betaproteobacteria</taxon>
        <taxon>Ferrovales</taxon>
        <taxon>Ferrovaceae</taxon>
        <taxon>Ferrovum</taxon>
    </lineage>
</organism>
<accession>A0A149VVM9</accession>
<keyword evidence="2" id="KW-1185">Reference proteome</keyword>
<sequence length="130" mass="14498">MPVRSGHNCILSNHFAPEAFSDIPQFCGLRNLTQKTDSPCPYQNLVTRSHIRGLVAVPSGRVTVEDMGHADEAATKNLLPPKSHALFRKRLYFELKDGSRLQDPEGVKTAVLMSVWLFLDVDRELLAALI</sequence>
<gene>
    <name evidence="1" type="ORF">FEMY_22410</name>
</gene>
<dbReference type="STRING" id="1789004.FEMY_22410"/>
<protein>
    <submittedName>
        <fullName evidence="1">Uncharacterized protein</fullName>
    </submittedName>
</protein>